<feature type="transmembrane region" description="Helical" evidence="1">
    <location>
        <begin position="75"/>
        <end position="95"/>
    </location>
</feature>
<dbReference type="EMBL" id="CP123384">
    <property type="protein sequence ID" value="XCC93801.1"/>
    <property type="molecule type" value="Genomic_DNA"/>
</dbReference>
<evidence type="ECO:0000256" key="1">
    <source>
        <dbReference type="SAM" id="Phobius"/>
    </source>
</evidence>
<keyword evidence="1" id="KW-1133">Transmembrane helix</keyword>
<name>A0AAU8AH06_9RHOB</name>
<feature type="transmembrane region" description="Helical" evidence="1">
    <location>
        <begin position="47"/>
        <end position="68"/>
    </location>
</feature>
<reference evidence="2" key="1">
    <citation type="submission" date="2023-02" db="EMBL/GenBank/DDBJ databases">
        <title>Description and genomic characterization of Salipiger bruguierae sp. nov., isolated from the sediment of mangrove plant Bruguiera sexangula.</title>
        <authorList>
            <person name="Long M."/>
        </authorList>
    </citation>
    <scope>NUCLEOTIDE SEQUENCE</scope>
    <source>
        <strain evidence="2">H15</strain>
    </source>
</reference>
<accession>A0AAU8AH06</accession>
<feature type="transmembrane region" description="Helical" evidence="1">
    <location>
        <begin position="12"/>
        <end position="35"/>
    </location>
</feature>
<sequence length="213" mass="21766">MRVYRPDLVHRRIPFLVAASGLTFVAAVLAGWLFGSEVLVRGAPGRAAMVPSTAISLGLLFCGLLLHLRRDSPRGAVQFCAGLAAAVALTNSVFIRLDAAGLDALVASRAPGDSMATGTIAGVLTGALGLVALGSTRLVRLEVPVLAALAGLSGIISVLFVHNFHVGAPLALSFAEAMSIYTALCLLGLFSALLLVALAPGTSLYPPDGRAPN</sequence>
<keyword evidence="1" id="KW-0472">Membrane</keyword>
<gene>
    <name evidence="2" type="ORF">PVT71_00940</name>
</gene>
<organism evidence="2">
    <name type="scientific">Alloyangia sp. H15</name>
    <dbReference type="NCBI Taxonomy" id="3029062"/>
    <lineage>
        <taxon>Bacteria</taxon>
        <taxon>Pseudomonadati</taxon>
        <taxon>Pseudomonadota</taxon>
        <taxon>Alphaproteobacteria</taxon>
        <taxon>Rhodobacterales</taxon>
        <taxon>Roseobacteraceae</taxon>
        <taxon>Alloyangia</taxon>
    </lineage>
</organism>
<feature type="transmembrane region" description="Helical" evidence="1">
    <location>
        <begin position="115"/>
        <end position="133"/>
    </location>
</feature>
<proteinExistence type="predicted"/>
<feature type="transmembrane region" description="Helical" evidence="1">
    <location>
        <begin position="145"/>
        <end position="166"/>
    </location>
</feature>
<dbReference type="RefSeq" id="WP_353472620.1">
    <property type="nucleotide sequence ID" value="NZ_CP123384.1"/>
</dbReference>
<keyword evidence="1" id="KW-0812">Transmembrane</keyword>
<protein>
    <recommendedName>
        <fullName evidence="3">DUF1109 domain-containing protein</fullName>
    </recommendedName>
</protein>
<feature type="transmembrane region" description="Helical" evidence="1">
    <location>
        <begin position="178"/>
        <end position="200"/>
    </location>
</feature>
<dbReference type="AlphaFoldDB" id="A0AAU8AH06"/>
<evidence type="ECO:0000313" key="2">
    <source>
        <dbReference type="EMBL" id="XCC93801.1"/>
    </source>
</evidence>
<evidence type="ECO:0008006" key="3">
    <source>
        <dbReference type="Google" id="ProtNLM"/>
    </source>
</evidence>